<dbReference type="GO" id="GO:0005737">
    <property type="term" value="C:cytoplasm"/>
    <property type="evidence" value="ECO:0007669"/>
    <property type="project" value="TreeGrafter"/>
</dbReference>
<keyword evidence="3" id="KW-0520">NAD</keyword>
<evidence type="ECO:0000256" key="7">
    <source>
        <dbReference type="RuleBase" id="RU003345"/>
    </source>
</evidence>
<evidence type="ECO:0000256" key="6">
    <source>
        <dbReference type="PROSITE-ProRule" id="PRU10007"/>
    </source>
</evidence>
<evidence type="ECO:0000256" key="1">
    <source>
        <dbReference type="ARBA" id="ARBA00009986"/>
    </source>
</evidence>
<gene>
    <name evidence="9" type="ORF">EUX98_g6826</name>
</gene>
<feature type="domain" description="Aldehyde dehydrogenase" evidence="8">
    <location>
        <begin position="3"/>
        <end position="436"/>
    </location>
</feature>
<accession>A0A4V6S1S7</accession>
<evidence type="ECO:0000256" key="2">
    <source>
        <dbReference type="ARBA" id="ARBA00023002"/>
    </source>
</evidence>
<dbReference type="PROSITE" id="PS00687">
    <property type="entry name" value="ALDEHYDE_DEHYDR_GLU"/>
    <property type="match status" value="1"/>
</dbReference>
<dbReference type="InterPro" id="IPR016162">
    <property type="entry name" value="Ald_DH_N"/>
</dbReference>
<dbReference type="OrthoDB" id="440325at2759"/>
<feature type="active site" evidence="5 6">
    <location>
        <position position="218"/>
    </location>
</feature>
<dbReference type="InterPro" id="IPR016163">
    <property type="entry name" value="Ald_DH_C"/>
</dbReference>
<organism evidence="9 10">
    <name type="scientific">Antrodiella citrinella</name>
    <dbReference type="NCBI Taxonomy" id="2447956"/>
    <lineage>
        <taxon>Eukaryota</taxon>
        <taxon>Fungi</taxon>
        <taxon>Dikarya</taxon>
        <taxon>Basidiomycota</taxon>
        <taxon>Agaricomycotina</taxon>
        <taxon>Agaricomycetes</taxon>
        <taxon>Polyporales</taxon>
        <taxon>Steccherinaceae</taxon>
        <taxon>Antrodiella</taxon>
    </lineage>
</organism>
<evidence type="ECO:0000256" key="3">
    <source>
        <dbReference type="ARBA" id="ARBA00023027"/>
    </source>
</evidence>
<dbReference type="AlphaFoldDB" id="A0A4V6S1S7"/>
<dbReference type="InterPro" id="IPR012394">
    <property type="entry name" value="Aldehyde_DH_NAD(P)"/>
</dbReference>
<name>A0A4V6S1S7_9APHY</name>
<dbReference type="PANTHER" id="PTHR43570:SF16">
    <property type="entry name" value="ALDEHYDE DEHYDROGENASE TYPE III, ISOFORM Q"/>
    <property type="match status" value="1"/>
</dbReference>
<dbReference type="GO" id="GO:0006081">
    <property type="term" value="P:aldehyde metabolic process"/>
    <property type="evidence" value="ECO:0007669"/>
    <property type="project" value="InterPro"/>
</dbReference>
<evidence type="ECO:0000313" key="9">
    <source>
        <dbReference type="EMBL" id="THH27353.1"/>
    </source>
</evidence>
<dbReference type="InterPro" id="IPR016161">
    <property type="entry name" value="Ald_DH/histidinol_DH"/>
</dbReference>
<evidence type="ECO:0000313" key="10">
    <source>
        <dbReference type="Proteomes" id="UP000308730"/>
    </source>
</evidence>
<dbReference type="InterPro" id="IPR015590">
    <property type="entry name" value="Aldehyde_DH_dom"/>
</dbReference>
<protein>
    <recommendedName>
        <fullName evidence="4">Aldehyde dehydrogenase</fullName>
    </recommendedName>
</protein>
<sequence length="475" mass="51918">MATLYYTPSAEIDEIYARLQKTFKEGKTRPIAYRRQQLLQLARMMQDNRTAIEEAELADLGKPRQETTIAEVSAVLGSALRAAESLVEWTTPDKPKVEEWRSSWDTTIFKVPKGVSLIISPWNYPFIITFNPLVGAIAAGCPVVLKPSEAVPACSALMKSLVEKYLDPEAYAVVNGAVKETTDLLSRPWGHMFFTGGGKIGRIIAGAAAKTLTPVTLELGGKSPVVIDEGCDLELAAKRTLFGKSQNSGQLCVSPDHVYVPRSLAPAFKEAVKKVYASFFPDTALHPSAQWGNIVNPLHHSRVKGLLDRTKGEILVGGGVDANKRIALTVVAGVKPDDSLMEEEIFGPLLPVIEVENLDETIRLIGERPHPLVLYAFTNNEETRQRLVNETNSGGLIFNDTTIHLSIHEMPFGGLGESGYGAYHGKDSFDSFTHRRSSINVPAAAEGIFAARYRPYSDEKYAIMSAGAHVKIPES</sequence>
<dbReference type="Gene3D" id="3.40.309.10">
    <property type="entry name" value="Aldehyde Dehydrogenase, Chain A, domain 2"/>
    <property type="match status" value="1"/>
</dbReference>
<evidence type="ECO:0000256" key="5">
    <source>
        <dbReference type="PIRSR" id="PIRSR036492-1"/>
    </source>
</evidence>
<reference evidence="9 10" key="1">
    <citation type="submission" date="2019-02" db="EMBL/GenBank/DDBJ databases">
        <title>Genome sequencing of the rare red list fungi Antrodiella citrinella (Flaviporus citrinellus).</title>
        <authorList>
            <person name="Buettner E."/>
            <person name="Kellner H."/>
        </authorList>
    </citation>
    <scope>NUCLEOTIDE SEQUENCE [LARGE SCALE GENOMIC DNA]</scope>
    <source>
        <strain evidence="9 10">DSM 108506</strain>
    </source>
</reference>
<dbReference type="Proteomes" id="UP000308730">
    <property type="component" value="Unassembled WGS sequence"/>
</dbReference>
<proteinExistence type="inferred from homology"/>
<keyword evidence="10" id="KW-1185">Reference proteome</keyword>
<dbReference type="SUPFAM" id="SSF53720">
    <property type="entry name" value="ALDH-like"/>
    <property type="match status" value="1"/>
</dbReference>
<keyword evidence="2 4" id="KW-0560">Oxidoreductase</keyword>
<dbReference type="FunFam" id="3.40.309.10:FF:000003">
    <property type="entry name" value="Aldehyde dehydrogenase"/>
    <property type="match status" value="1"/>
</dbReference>
<dbReference type="EMBL" id="SGPM01000258">
    <property type="protein sequence ID" value="THH27353.1"/>
    <property type="molecule type" value="Genomic_DNA"/>
</dbReference>
<dbReference type="CDD" id="cd07135">
    <property type="entry name" value="ALDH_F14-YMR110C"/>
    <property type="match status" value="1"/>
</dbReference>
<comment type="similarity">
    <text evidence="1 4 7">Belongs to the aldehyde dehydrogenase family.</text>
</comment>
<dbReference type="Gene3D" id="3.40.605.10">
    <property type="entry name" value="Aldehyde Dehydrogenase, Chain A, domain 1"/>
    <property type="match status" value="1"/>
</dbReference>
<comment type="caution">
    <text evidence="9">The sequence shown here is derived from an EMBL/GenBank/DDBJ whole genome shotgun (WGS) entry which is preliminary data.</text>
</comment>
<dbReference type="Pfam" id="PF00171">
    <property type="entry name" value="Aldedh"/>
    <property type="match status" value="1"/>
</dbReference>
<dbReference type="FunFam" id="3.40.605.10:FF:000004">
    <property type="entry name" value="Aldehyde dehydrogenase"/>
    <property type="match status" value="1"/>
</dbReference>
<dbReference type="PANTHER" id="PTHR43570">
    <property type="entry name" value="ALDEHYDE DEHYDROGENASE"/>
    <property type="match status" value="1"/>
</dbReference>
<dbReference type="InterPro" id="IPR029510">
    <property type="entry name" value="Ald_DH_CS_GLU"/>
</dbReference>
<dbReference type="GO" id="GO:0004029">
    <property type="term" value="F:aldehyde dehydrogenase (NAD+) activity"/>
    <property type="evidence" value="ECO:0007669"/>
    <property type="project" value="TreeGrafter"/>
</dbReference>
<dbReference type="PIRSF" id="PIRSF036492">
    <property type="entry name" value="ALDH"/>
    <property type="match status" value="1"/>
</dbReference>
<evidence type="ECO:0000259" key="8">
    <source>
        <dbReference type="Pfam" id="PF00171"/>
    </source>
</evidence>
<evidence type="ECO:0000256" key="4">
    <source>
        <dbReference type="PIRNR" id="PIRNR036492"/>
    </source>
</evidence>
<feature type="active site" evidence="5">
    <location>
        <position position="252"/>
    </location>
</feature>